<dbReference type="InterPro" id="IPR015943">
    <property type="entry name" value="WD40/YVTN_repeat-like_dom_sf"/>
</dbReference>
<evidence type="ECO:0000259" key="5">
    <source>
        <dbReference type="Pfam" id="PF25171"/>
    </source>
</evidence>
<name>A0AAV4C9D0_9GAST</name>
<dbReference type="InterPro" id="IPR019775">
    <property type="entry name" value="WD40_repeat_CS"/>
</dbReference>
<evidence type="ECO:0000313" key="7">
    <source>
        <dbReference type="Proteomes" id="UP000735302"/>
    </source>
</evidence>
<dbReference type="Pfam" id="PF04192">
    <property type="entry name" value="Utp21"/>
    <property type="match status" value="1"/>
</dbReference>
<evidence type="ECO:0000256" key="2">
    <source>
        <dbReference type="ARBA" id="ARBA00022737"/>
    </source>
</evidence>
<dbReference type="GO" id="GO:0032040">
    <property type="term" value="C:small-subunit processome"/>
    <property type="evidence" value="ECO:0007669"/>
    <property type="project" value="InterPro"/>
</dbReference>
<dbReference type="GO" id="GO:0006364">
    <property type="term" value="P:rRNA processing"/>
    <property type="evidence" value="ECO:0007669"/>
    <property type="project" value="InterPro"/>
</dbReference>
<dbReference type="Proteomes" id="UP000735302">
    <property type="component" value="Unassembled WGS sequence"/>
</dbReference>
<dbReference type="PROSITE" id="PS00678">
    <property type="entry name" value="WD_REPEATS_1"/>
    <property type="match status" value="1"/>
</dbReference>
<feature type="domain" description="WDR36/Utp21 C-terminal" evidence="4">
    <location>
        <begin position="654"/>
        <end position="857"/>
    </location>
</feature>
<organism evidence="6 7">
    <name type="scientific">Plakobranchus ocellatus</name>
    <dbReference type="NCBI Taxonomy" id="259542"/>
    <lineage>
        <taxon>Eukaryota</taxon>
        <taxon>Metazoa</taxon>
        <taxon>Spiralia</taxon>
        <taxon>Lophotrochozoa</taxon>
        <taxon>Mollusca</taxon>
        <taxon>Gastropoda</taxon>
        <taxon>Heterobranchia</taxon>
        <taxon>Euthyneura</taxon>
        <taxon>Panpulmonata</taxon>
        <taxon>Sacoglossa</taxon>
        <taxon>Placobranchoidea</taxon>
        <taxon>Plakobranchidae</taxon>
        <taxon>Plakobranchus</taxon>
    </lineage>
</organism>
<dbReference type="FunFam" id="2.130.10.10:FF:000109">
    <property type="entry name" value="WD repeat domain 36"/>
    <property type="match status" value="1"/>
</dbReference>
<dbReference type="GO" id="GO:0034388">
    <property type="term" value="C:Pwp2p-containing subcomplex of 90S preribosome"/>
    <property type="evidence" value="ECO:0007669"/>
    <property type="project" value="TreeGrafter"/>
</dbReference>
<dbReference type="Pfam" id="PF25168">
    <property type="entry name" value="Beta-prop_WDR36-Utp21_2nd"/>
    <property type="match status" value="1"/>
</dbReference>
<feature type="repeat" description="WD" evidence="3">
    <location>
        <begin position="441"/>
        <end position="482"/>
    </location>
</feature>
<dbReference type="InterPro" id="IPR007319">
    <property type="entry name" value="WDR36/Utp21_C"/>
</dbReference>
<reference evidence="6 7" key="1">
    <citation type="journal article" date="2021" name="Elife">
        <title>Chloroplast acquisition without the gene transfer in kleptoplastic sea slugs, Plakobranchus ocellatus.</title>
        <authorList>
            <person name="Maeda T."/>
            <person name="Takahashi S."/>
            <person name="Yoshida T."/>
            <person name="Shimamura S."/>
            <person name="Takaki Y."/>
            <person name="Nagai Y."/>
            <person name="Toyoda A."/>
            <person name="Suzuki Y."/>
            <person name="Arimoto A."/>
            <person name="Ishii H."/>
            <person name="Satoh N."/>
            <person name="Nishiyama T."/>
            <person name="Hasebe M."/>
            <person name="Maruyama T."/>
            <person name="Minagawa J."/>
            <person name="Obokata J."/>
            <person name="Shigenobu S."/>
        </authorList>
    </citation>
    <scope>NUCLEOTIDE SEQUENCE [LARGE SCALE GENOMIC DNA]</scope>
</reference>
<dbReference type="PROSITE" id="PS50082">
    <property type="entry name" value="WD_REPEATS_2"/>
    <property type="match status" value="4"/>
</dbReference>
<protein>
    <submittedName>
        <fullName evidence="6">WD repeat-containing protein 36</fullName>
    </submittedName>
</protein>
<dbReference type="EMBL" id="BLXT01005946">
    <property type="protein sequence ID" value="GFO27669.1"/>
    <property type="molecule type" value="Genomic_DNA"/>
</dbReference>
<feature type="domain" description="WDR36/Utp21 N-terminal" evidence="5">
    <location>
        <begin position="22"/>
        <end position="266"/>
    </location>
</feature>
<keyword evidence="7" id="KW-1185">Reference proteome</keyword>
<dbReference type="InterPro" id="IPR011041">
    <property type="entry name" value="Quinoprot_gluc/sorb_DH_b-prop"/>
</dbReference>
<evidence type="ECO:0000256" key="3">
    <source>
        <dbReference type="PROSITE-ProRule" id="PRU00221"/>
    </source>
</evidence>
<dbReference type="InterPro" id="IPR036322">
    <property type="entry name" value="WD40_repeat_dom_sf"/>
</dbReference>
<dbReference type="AlphaFoldDB" id="A0AAV4C9D0"/>
<dbReference type="Pfam" id="PF25171">
    <property type="entry name" value="Beta-prop_WDR36-Utp21_1st"/>
    <property type="match status" value="1"/>
</dbReference>
<dbReference type="InterPro" id="IPR059157">
    <property type="entry name" value="WDR36-Utp21_N"/>
</dbReference>
<keyword evidence="2" id="KW-0677">Repeat</keyword>
<gene>
    <name evidence="6" type="ORF">PoB_005417400</name>
</gene>
<sequence>MVGSREEVISADRLKPAYVDLTGDAHPQDISVLAADFRFVYTAAANRVFAVTRNKKIDKEYIGHKADVAFLLPFGHHLVSVDVEGFLFVWDIISQEQYLQLKFDPQSFLVTAIGHPHTYVNKIILGSQQGTLQLWNIKSNKLVYSFAGWGSPITDIQQSTAIDVVAIGLADGQVILHNLKLDKTVIKFKQDYGPVTSIGFRSDGHPMMVTGSASGHIALWDLENRKLHSYMKEAHFASVTGLACLPSEPLMVTSAADNSLKVWIFDLADGGARLLHLREGHSAPPSCIHFYGSDGQNILSAGQDSTLRSFSTVHDKHNKNLGRASYHKKASKRAGLKHDKHKMPAIVKFAAESSRESDWDNILATHRSLTVATSWSYQRCTMGKHKFCHERFNNDVAEHSVTASAVDISSCGNFGLIAYSSGHVDVYNLQSGLYRGSFGDPRAHSCTVRGITIDGLNQKVVSAGVDGNLKFWRFKSRQLLGEVKMEAFIAQTVLHRDSSMLAVALDDFNICIVDIDTRHVVRLFVGHSAAISDMTFRADGRWLVSAGMDCTIRTWNLPTGRLVDAFALQEAATSISMSPCGNFLASAHVGDVGIYLWSNRTLYTHVSLTPLPANFEPQLSALPTTIVADSDTAEFDGAAMTEDVDDEQVYKSSEQIADELVTLSLLPTSRWLNLLHLDIIKMRNKPKEPPKVPKAAPFFLPTVAGLEPKFDIEKGNEGKPKTDSHIKKPELGGLSELAQLLTKAHQNKSYSEVLAQFKEMGPSKIDAEIRLLSADEGGSDEVMQYFLEFIESTLQTNKDFELAHSYLALFLKVHGEELSSKPELSSLLEKLSSTQFQSWQRVEELLQKSLGMVSYLRSATV</sequence>
<feature type="repeat" description="WD" evidence="3">
    <location>
        <begin position="232"/>
        <end position="263"/>
    </location>
</feature>
<comment type="caution">
    <text evidence="6">The sequence shown here is derived from an EMBL/GenBank/DDBJ whole genome shotgun (WGS) entry which is preliminary data.</text>
</comment>
<feature type="repeat" description="WD" evidence="3">
    <location>
        <begin position="188"/>
        <end position="230"/>
    </location>
</feature>
<dbReference type="PROSITE" id="PS50294">
    <property type="entry name" value="WD_REPEATS_REGION"/>
    <property type="match status" value="2"/>
</dbReference>
<evidence type="ECO:0000256" key="1">
    <source>
        <dbReference type="ARBA" id="ARBA00022574"/>
    </source>
</evidence>
<keyword evidence="1 3" id="KW-0853">WD repeat</keyword>
<dbReference type="SMART" id="SM00320">
    <property type="entry name" value="WD40"/>
    <property type="match status" value="10"/>
</dbReference>
<proteinExistence type="predicted"/>
<accession>A0AAV4C9D0</accession>
<dbReference type="Gene3D" id="2.130.10.10">
    <property type="entry name" value="YVTN repeat-like/Quinoprotein amine dehydrogenase"/>
    <property type="match status" value="2"/>
</dbReference>
<dbReference type="SUPFAM" id="SSF50952">
    <property type="entry name" value="Soluble quinoprotein glucose dehydrogenase"/>
    <property type="match status" value="1"/>
</dbReference>
<dbReference type="InterPro" id="IPR001680">
    <property type="entry name" value="WD40_rpt"/>
</dbReference>
<dbReference type="PANTHER" id="PTHR22840:SF12">
    <property type="entry name" value="WD REPEAT-CONTAINING PROTEIN 36"/>
    <property type="match status" value="1"/>
</dbReference>
<feature type="repeat" description="WD" evidence="3">
    <location>
        <begin position="524"/>
        <end position="565"/>
    </location>
</feature>
<dbReference type="PANTHER" id="PTHR22840">
    <property type="entry name" value="WD REPEAT-CONTAINING PROTEIN 36"/>
    <property type="match status" value="1"/>
</dbReference>
<evidence type="ECO:0000313" key="6">
    <source>
        <dbReference type="EMBL" id="GFO27669.1"/>
    </source>
</evidence>
<evidence type="ECO:0000259" key="4">
    <source>
        <dbReference type="Pfam" id="PF04192"/>
    </source>
</evidence>
<dbReference type="SUPFAM" id="SSF50978">
    <property type="entry name" value="WD40 repeat-like"/>
    <property type="match status" value="1"/>
</dbReference>